<evidence type="ECO:0000313" key="3">
    <source>
        <dbReference type="Proteomes" id="UP000094412"/>
    </source>
</evidence>
<accession>A0A1C2DNP3</accession>
<dbReference type="STRING" id="1566387.QV13_16325"/>
<proteinExistence type="predicted"/>
<feature type="signal peptide" evidence="1">
    <location>
        <begin position="1"/>
        <end position="20"/>
    </location>
</feature>
<comment type="caution">
    <text evidence="2">The sequence shown here is derived from an EMBL/GenBank/DDBJ whole genome shotgun (WGS) entry which is preliminary data.</text>
</comment>
<keyword evidence="3" id="KW-1185">Reference proteome</keyword>
<evidence type="ECO:0000256" key="1">
    <source>
        <dbReference type="SAM" id="SignalP"/>
    </source>
</evidence>
<dbReference type="Proteomes" id="UP000094412">
    <property type="component" value="Unassembled WGS sequence"/>
</dbReference>
<dbReference type="EMBL" id="MDEO01000033">
    <property type="protein sequence ID" value="OCX16390.1"/>
    <property type="molecule type" value="Genomic_DNA"/>
</dbReference>
<reference evidence="2 3" key="1">
    <citation type="submission" date="2016-08" db="EMBL/GenBank/DDBJ databases">
        <title>Whole genome sequence of Mesorhizobium sp. strain UASWS1009 isolated from industrial sewage.</title>
        <authorList>
            <person name="Crovadore J."/>
            <person name="Calmin G."/>
            <person name="Chablais R."/>
            <person name="Cochard B."/>
            <person name="Lefort F."/>
        </authorList>
    </citation>
    <scope>NUCLEOTIDE SEQUENCE [LARGE SCALE GENOMIC DNA]</scope>
    <source>
        <strain evidence="2 3">UASWS1009</strain>
    </source>
</reference>
<keyword evidence="1" id="KW-0732">Signal</keyword>
<name>A0A1C2DNP3_9HYPH</name>
<dbReference type="Pfam" id="PF11604">
    <property type="entry name" value="CusF_Ec"/>
    <property type="match status" value="1"/>
</dbReference>
<sequence length="93" mass="9942">MRKIVTTAAFVLALATSAFAAPVDGQITKIDTAQNKVTLKHGPITNLEMDAMTMVFVVADPAALKAVKVGDKVKFEADRVNGRLTVTKIEKAK</sequence>
<dbReference type="InterPro" id="IPR042230">
    <property type="entry name" value="CusF_sf"/>
</dbReference>
<dbReference type="OrthoDB" id="7371803at2"/>
<dbReference type="AlphaFoldDB" id="A0A1C2DNP3"/>
<dbReference type="RefSeq" id="WP_024924614.1">
    <property type="nucleotide sequence ID" value="NZ_MDEO01000033.1"/>
</dbReference>
<protein>
    <submittedName>
        <fullName evidence="2">RND transporter</fullName>
    </submittedName>
</protein>
<organism evidence="2 3">
    <name type="scientific">Mesorhizobium hungaricum</name>
    <dbReference type="NCBI Taxonomy" id="1566387"/>
    <lineage>
        <taxon>Bacteria</taxon>
        <taxon>Pseudomonadati</taxon>
        <taxon>Pseudomonadota</taxon>
        <taxon>Alphaproteobacteria</taxon>
        <taxon>Hyphomicrobiales</taxon>
        <taxon>Phyllobacteriaceae</taxon>
        <taxon>Mesorhizobium</taxon>
    </lineage>
</organism>
<feature type="chain" id="PRO_5008659627" evidence="1">
    <location>
        <begin position="21"/>
        <end position="93"/>
    </location>
</feature>
<evidence type="ECO:0000313" key="2">
    <source>
        <dbReference type="EMBL" id="OCX16390.1"/>
    </source>
</evidence>
<dbReference type="InterPro" id="IPR021647">
    <property type="entry name" value="CusF_Ec"/>
</dbReference>
<dbReference type="Gene3D" id="2.40.50.320">
    <property type="entry name" value="Copper binding periplasmic protein CusF"/>
    <property type="match status" value="1"/>
</dbReference>
<gene>
    <name evidence="2" type="ORF">QV13_16325</name>
</gene>